<keyword evidence="10" id="KW-0406">Ion transport</keyword>
<feature type="transmembrane region" description="Helical" evidence="18">
    <location>
        <begin position="4247"/>
        <end position="4267"/>
    </location>
</feature>
<evidence type="ECO:0000256" key="10">
    <source>
        <dbReference type="ARBA" id="ARBA00023065"/>
    </source>
</evidence>
<proteinExistence type="predicted"/>
<evidence type="ECO:0000259" key="20">
    <source>
        <dbReference type="PROSITE" id="PS50222"/>
    </source>
</evidence>
<dbReference type="GO" id="GO:0042383">
    <property type="term" value="C:sarcolemma"/>
    <property type="evidence" value="ECO:0007669"/>
    <property type="project" value="TreeGrafter"/>
</dbReference>
<dbReference type="InterPro" id="IPR035761">
    <property type="entry name" value="SPRY1_RyR"/>
</dbReference>
<dbReference type="FunFam" id="2.80.10.50:FF:000006">
    <property type="entry name" value="Ryanodine receptor 2 (Cardiac)"/>
    <property type="match status" value="1"/>
</dbReference>
<dbReference type="FunFam" id="2.60.120.920:FF:000019">
    <property type="entry name" value="Ryanodine receptor 1 (skeletal)"/>
    <property type="match status" value="1"/>
</dbReference>
<feature type="transmembrane region" description="Helical" evidence="18">
    <location>
        <begin position="4025"/>
        <end position="4052"/>
    </location>
</feature>
<evidence type="ECO:0000256" key="15">
    <source>
        <dbReference type="ARBA" id="ARBA00036634"/>
    </source>
</evidence>
<evidence type="ECO:0000256" key="9">
    <source>
        <dbReference type="ARBA" id="ARBA00022989"/>
    </source>
</evidence>
<evidence type="ECO:0000256" key="18">
    <source>
        <dbReference type="SAM" id="Phobius"/>
    </source>
</evidence>
<dbReference type="SMART" id="SM00472">
    <property type="entry name" value="MIR"/>
    <property type="match status" value="3"/>
</dbReference>
<keyword evidence="9 18" id="KW-1133">Transmembrane helix</keyword>
<evidence type="ECO:0000256" key="3">
    <source>
        <dbReference type="ARBA" id="ARBA00022568"/>
    </source>
</evidence>
<keyword evidence="13" id="KW-1071">Ligand-gated ion channel</keyword>
<dbReference type="Proteomes" id="UP000694395">
    <property type="component" value="Chromosome 4"/>
</dbReference>
<evidence type="ECO:0000256" key="1">
    <source>
        <dbReference type="ARBA" id="ARBA00004326"/>
    </source>
</evidence>
<dbReference type="FunFam" id="2.60.120.920:FF:000003">
    <property type="entry name" value="ryanodine receptor isoform X2"/>
    <property type="match status" value="1"/>
</dbReference>
<dbReference type="Pfam" id="PF00622">
    <property type="entry name" value="SPRY"/>
    <property type="match status" value="3"/>
</dbReference>
<feature type="domain" description="MIR" evidence="21">
    <location>
        <begin position="97"/>
        <end position="152"/>
    </location>
</feature>
<dbReference type="Pfam" id="PF02815">
    <property type="entry name" value="MIR"/>
    <property type="match status" value="1"/>
</dbReference>
<evidence type="ECO:0000256" key="7">
    <source>
        <dbReference type="ARBA" id="ARBA00022837"/>
    </source>
</evidence>
<dbReference type="CDD" id="cd12879">
    <property type="entry name" value="SPRY3_RyR"/>
    <property type="match status" value="1"/>
</dbReference>
<feature type="coiled-coil region" evidence="16">
    <location>
        <begin position="3958"/>
        <end position="3985"/>
    </location>
</feature>
<dbReference type="SUPFAM" id="SSF49899">
    <property type="entry name" value="Concanavalin A-like lectins/glucanases"/>
    <property type="match status" value="3"/>
</dbReference>
<dbReference type="InterPro" id="IPR005821">
    <property type="entry name" value="Ion_trans_dom"/>
</dbReference>
<reference evidence="22" key="3">
    <citation type="submission" date="2025-09" db="UniProtKB">
        <authorList>
            <consortium name="Ensembl"/>
        </authorList>
    </citation>
    <scope>IDENTIFICATION</scope>
</reference>
<feature type="region of interest" description="Disordered" evidence="17">
    <location>
        <begin position="4188"/>
        <end position="4217"/>
    </location>
</feature>
<protein>
    <submittedName>
        <fullName evidence="22">Ryanodine receptor 3</fullName>
    </submittedName>
</protein>
<dbReference type="GO" id="GO:0030018">
    <property type="term" value="C:Z disc"/>
    <property type="evidence" value="ECO:0007669"/>
    <property type="project" value="TreeGrafter"/>
</dbReference>
<evidence type="ECO:0000256" key="16">
    <source>
        <dbReference type="SAM" id="Coils"/>
    </source>
</evidence>
<feature type="transmembrane region" description="Helical" evidence="18">
    <location>
        <begin position="4451"/>
        <end position="4476"/>
    </location>
</feature>
<dbReference type="InterPro" id="IPR035762">
    <property type="entry name" value="SPRY3_RyR"/>
</dbReference>
<dbReference type="PRINTS" id="PR00795">
    <property type="entry name" value="RYANODINER"/>
</dbReference>
<dbReference type="GO" id="GO:0005219">
    <property type="term" value="F:ryanodine-sensitive calcium-release channel activity"/>
    <property type="evidence" value="ECO:0007669"/>
    <property type="project" value="InterPro"/>
</dbReference>
<dbReference type="InterPro" id="IPR009460">
    <property type="entry name" value="Ryanrecept_TM4-6"/>
</dbReference>
<dbReference type="GeneTree" id="ENSGT00940000155507"/>
<keyword evidence="6" id="KW-0677">Repeat</keyword>
<dbReference type="GO" id="GO:0014808">
    <property type="term" value="P:release of sequestered calcium ion into cytosol by sarcoplasmic reticulum"/>
    <property type="evidence" value="ECO:0007669"/>
    <property type="project" value="TreeGrafter"/>
</dbReference>
<dbReference type="Gene3D" id="1.10.238.10">
    <property type="entry name" value="EF-hand"/>
    <property type="match status" value="1"/>
</dbReference>
<dbReference type="SMART" id="SM00449">
    <property type="entry name" value="SPRY"/>
    <property type="match status" value="3"/>
</dbReference>
<dbReference type="FunFam" id="1.10.287.70:FF:000017">
    <property type="entry name" value="ryanodine receptor isoform X2"/>
    <property type="match status" value="1"/>
</dbReference>
<dbReference type="Gene3D" id="2.80.10.50">
    <property type="match status" value="2"/>
</dbReference>
<evidence type="ECO:0000256" key="2">
    <source>
        <dbReference type="ARBA" id="ARBA00022448"/>
    </source>
</evidence>
<dbReference type="InterPro" id="IPR035764">
    <property type="entry name" value="SPRY2_RyR"/>
</dbReference>
<keyword evidence="7" id="KW-0106">Calcium</keyword>
<dbReference type="PANTHER" id="PTHR46399:SF9">
    <property type="entry name" value="RYANODINE RECEPTOR 3"/>
    <property type="match status" value="1"/>
</dbReference>
<evidence type="ECO:0000259" key="21">
    <source>
        <dbReference type="PROSITE" id="PS50919"/>
    </source>
</evidence>
<dbReference type="GO" id="GO:0005509">
    <property type="term" value="F:calcium ion binding"/>
    <property type="evidence" value="ECO:0007669"/>
    <property type="project" value="InterPro"/>
</dbReference>
<dbReference type="Pfam" id="PF08709">
    <property type="entry name" value="Ins145_P3_rec"/>
    <property type="match status" value="1"/>
</dbReference>
<dbReference type="GO" id="GO:0006941">
    <property type="term" value="P:striated muscle contraction"/>
    <property type="evidence" value="ECO:0007669"/>
    <property type="project" value="TreeGrafter"/>
</dbReference>
<dbReference type="PROSITE" id="PS50919">
    <property type="entry name" value="MIR"/>
    <property type="match status" value="3"/>
</dbReference>
<dbReference type="Ensembl" id="ENSOMYT00000126108.1">
    <property type="protein sequence ID" value="ENSOMYP00000143321.1"/>
    <property type="gene ID" value="ENSOMYG00000014081.2"/>
</dbReference>
<dbReference type="Pfam" id="PF08454">
    <property type="entry name" value="RIH_assoc"/>
    <property type="match status" value="1"/>
</dbReference>
<feature type="transmembrane region" description="Helical" evidence="18">
    <location>
        <begin position="4301"/>
        <end position="4327"/>
    </location>
</feature>
<dbReference type="InterPro" id="IPR013320">
    <property type="entry name" value="ConA-like_dom_sf"/>
</dbReference>
<dbReference type="FunFam" id="1.10.238.10:FF:000040">
    <property type="entry name" value="Ryanodine receptor 2"/>
    <property type="match status" value="1"/>
</dbReference>
<dbReference type="PROSITE" id="PS50188">
    <property type="entry name" value="B302_SPRY"/>
    <property type="match status" value="3"/>
</dbReference>
<feature type="transmembrane region" description="Helical" evidence="18">
    <location>
        <begin position="4499"/>
        <end position="4521"/>
    </location>
</feature>
<evidence type="ECO:0000256" key="12">
    <source>
        <dbReference type="ARBA" id="ARBA00023170"/>
    </source>
</evidence>
<dbReference type="GO" id="GO:0005790">
    <property type="term" value="C:smooth endoplasmic reticulum"/>
    <property type="evidence" value="ECO:0007669"/>
    <property type="project" value="TreeGrafter"/>
</dbReference>
<feature type="domain" description="EF-hand" evidence="20">
    <location>
        <begin position="3775"/>
        <end position="3801"/>
    </location>
</feature>
<dbReference type="InterPro" id="IPR001870">
    <property type="entry name" value="B30.2/SPRY"/>
</dbReference>
<keyword evidence="12" id="KW-0675">Receptor</keyword>
<evidence type="ECO:0000256" key="14">
    <source>
        <dbReference type="ARBA" id="ARBA00023303"/>
    </source>
</evidence>
<dbReference type="SUPFAM" id="SSF47473">
    <property type="entry name" value="EF-hand"/>
    <property type="match status" value="1"/>
</dbReference>
<dbReference type="InterPro" id="IPR013662">
    <property type="entry name" value="RIH_assoc-dom"/>
</dbReference>
<dbReference type="SUPFAM" id="SSF100909">
    <property type="entry name" value="IP3 receptor type 1 binding core, domain 2"/>
    <property type="match status" value="2"/>
</dbReference>
<evidence type="ECO:0000259" key="19">
    <source>
        <dbReference type="PROSITE" id="PS50188"/>
    </source>
</evidence>
<dbReference type="InterPro" id="IPR035910">
    <property type="entry name" value="RyR/IP3R_RIH_dom_sf"/>
</dbReference>
<feature type="transmembrane region" description="Helical" evidence="18">
    <location>
        <begin position="4580"/>
        <end position="4603"/>
    </location>
</feature>
<dbReference type="Gene3D" id="1.10.490.160">
    <property type="match status" value="2"/>
</dbReference>
<keyword evidence="11 18" id="KW-0472">Membrane</keyword>
<dbReference type="FunFam" id="1.10.490.160:FF:000001">
    <property type="entry name" value="Ryanodine receptor 2 (Cardiac)"/>
    <property type="match status" value="1"/>
</dbReference>
<evidence type="ECO:0000313" key="22">
    <source>
        <dbReference type="Ensembl" id="ENSOMYP00000143321.1"/>
    </source>
</evidence>
<accession>A0A8K9Y805</accession>
<dbReference type="Pfam" id="PF02026">
    <property type="entry name" value="RyR"/>
    <property type="match status" value="4"/>
</dbReference>
<dbReference type="CDD" id="cd12878">
    <property type="entry name" value="SPRY2_RyR"/>
    <property type="match status" value="1"/>
</dbReference>
<dbReference type="SUPFAM" id="SSF82109">
    <property type="entry name" value="MIR domain"/>
    <property type="match status" value="2"/>
</dbReference>
<keyword evidence="5 18" id="KW-0812">Transmembrane</keyword>
<evidence type="ECO:0000256" key="11">
    <source>
        <dbReference type="ARBA" id="ARBA00023136"/>
    </source>
</evidence>
<dbReference type="InterPro" id="IPR002048">
    <property type="entry name" value="EF_hand_dom"/>
</dbReference>
<evidence type="ECO:0000256" key="17">
    <source>
        <dbReference type="SAM" id="MobiDB-lite"/>
    </source>
</evidence>
<feature type="domain" description="B30.2/SPRY" evidence="19">
    <location>
        <begin position="983"/>
        <end position="1178"/>
    </location>
</feature>
<evidence type="ECO:0000256" key="8">
    <source>
        <dbReference type="ARBA" id="ARBA00022951"/>
    </source>
</evidence>
<dbReference type="Pfam" id="PF21119">
    <property type="entry name" value="RYDR_Jsol"/>
    <property type="match status" value="1"/>
</dbReference>
<dbReference type="InterPro" id="IPR036300">
    <property type="entry name" value="MIR_dom_sf"/>
</dbReference>
<dbReference type="InterPro" id="IPR016024">
    <property type="entry name" value="ARM-type_fold"/>
</dbReference>
<evidence type="ECO:0000256" key="5">
    <source>
        <dbReference type="ARBA" id="ARBA00022692"/>
    </source>
</evidence>
<keyword evidence="23" id="KW-1185">Reference proteome</keyword>
<dbReference type="GO" id="GO:0006874">
    <property type="term" value="P:intracellular calcium ion homeostasis"/>
    <property type="evidence" value="ECO:0007669"/>
    <property type="project" value="InterPro"/>
</dbReference>
<dbReference type="InterPro" id="IPR003032">
    <property type="entry name" value="Ryanodine_rcpt"/>
</dbReference>
<dbReference type="InterPro" id="IPR016093">
    <property type="entry name" value="MIR_motif"/>
</dbReference>
<dbReference type="Gene3D" id="1.25.10.30">
    <property type="entry name" value="IP3 receptor type 1 binding core, RIH domain"/>
    <property type="match status" value="1"/>
</dbReference>
<dbReference type="CDD" id="cd12877">
    <property type="entry name" value="SPRY1_RyR"/>
    <property type="match status" value="1"/>
</dbReference>
<keyword evidence="16" id="KW-0175">Coiled coil</keyword>
<feature type="domain" description="MIR" evidence="21">
    <location>
        <begin position="247"/>
        <end position="302"/>
    </location>
</feature>
<keyword evidence="4" id="KW-0107">Calcium channel</keyword>
<dbReference type="InterPro" id="IPR015925">
    <property type="entry name" value="Ryanodine_IP3_receptor"/>
</dbReference>
<comment type="catalytic activity">
    <reaction evidence="15">
        <text>Ca(2+)(in) = Ca(2+)(out)</text>
        <dbReference type="Rhea" id="RHEA:29671"/>
        <dbReference type="ChEBI" id="CHEBI:29108"/>
    </reaction>
</comment>
<dbReference type="Gene3D" id="1.10.287.70">
    <property type="match status" value="1"/>
</dbReference>
<evidence type="ECO:0000313" key="23">
    <source>
        <dbReference type="Proteomes" id="UP000694395"/>
    </source>
</evidence>
<dbReference type="FunFam" id="2.60.120.920:FF:000002">
    <property type="entry name" value="ryanodine receptor isoform X2"/>
    <property type="match status" value="1"/>
</dbReference>
<evidence type="ECO:0000256" key="6">
    <source>
        <dbReference type="ARBA" id="ARBA00022737"/>
    </source>
</evidence>
<dbReference type="InterPro" id="IPR014821">
    <property type="entry name" value="Ins145_P3_rcpt"/>
</dbReference>
<dbReference type="InterPro" id="IPR048581">
    <property type="entry name" value="RYDR_Jsol"/>
</dbReference>
<keyword evidence="8" id="KW-0703">Sarcoplasmic reticulum</keyword>
<dbReference type="Gene3D" id="6.20.350.10">
    <property type="match status" value="1"/>
</dbReference>
<feature type="compositionally biased region" description="Basic and acidic residues" evidence="17">
    <location>
        <begin position="1734"/>
        <end position="1748"/>
    </location>
</feature>
<dbReference type="SUPFAM" id="SSF48371">
    <property type="entry name" value="ARM repeat"/>
    <property type="match status" value="1"/>
</dbReference>
<name>A0A8K9Y805_ONCMY</name>
<keyword evidence="3" id="KW-0109">Calcium transport</keyword>
<reference evidence="22" key="1">
    <citation type="submission" date="2020-07" db="EMBL/GenBank/DDBJ databases">
        <title>A long reads based de novo assembly of the rainbow trout Arlee double haploid line genome.</title>
        <authorList>
            <person name="Gao G."/>
            <person name="Palti Y."/>
        </authorList>
    </citation>
    <scope>NUCLEOTIDE SEQUENCE [LARGE SCALE GENOMIC DNA]</scope>
</reference>
<dbReference type="Pfam" id="PF00520">
    <property type="entry name" value="Ion_trans"/>
    <property type="match status" value="1"/>
</dbReference>
<feature type="domain" description="MIR" evidence="21">
    <location>
        <begin position="159"/>
        <end position="204"/>
    </location>
</feature>
<feature type="domain" description="B30.2/SPRY" evidence="19">
    <location>
        <begin position="1224"/>
        <end position="1433"/>
    </location>
</feature>
<reference evidence="22" key="2">
    <citation type="submission" date="2025-08" db="UniProtKB">
        <authorList>
            <consortium name="Ensembl"/>
        </authorList>
    </citation>
    <scope>IDENTIFICATION</scope>
</reference>
<evidence type="ECO:0000256" key="13">
    <source>
        <dbReference type="ARBA" id="ARBA00023286"/>
    </source>
</evidence>
<dbReference type="InterPro" id="IPR000699">
    <property type="entry name" value="RIH_dom"/>
</dbReference>
<dbReference type="InterPro" id="IPR003877">
    <property type="entry name" value="SPRY_dom"/>
</dbReference>
<feature type="domain" description="B30.2/SPRY" evidence="19">
    <location>
        <begin position="569"/>
        <end position="767"/>
    </location>
</feature>
<dbReference type="GO" id="GO:0034704">
    <property type="term" value="C:calcium channel complex"/>
    <property type="evidence" value="ECO:0007669"/>
    <property type="project" value="TreeGrafter"/>
</dbReference>
<dbReference type="InterPro" id="IPR013333">
    <property type="entry name" value="Ryan_recept"/>
</dbReference>
<keyword evidence="14" id="KW-0407">Ion channel</keyword>
<dbReference type="Gene3D" id="2.60.120.920">
    <property type="match status" value="3"/>
</dbReference>
<dbReference type="PANTHER" id="PTHR46399">
    <property type="entry name" value="B30.2/SPRY DOMAIN-CONTAINING PROTEIN"/>
    <property type="match status" value="1"/>
</dbReference>
<dbReference type="Pfam" id="PF01365">
    <property type="entry name" value="RYDR_ITPR"/>
    <property type="match status" value="2"/>
</dbReference>
<organism evidence="22 23">
    <name type="scientific">Oncorhynchus mykiss</name>
    <name type="common">Rainbow trout</name>
    <name type="synonym">Salmo gairdneri</name>
    <dbReference type="NCBI Taxonomy" id="8022"/>
    <lineage>
        <taxon>Eukaryota</taxon>
        <taxon>Metazoa</taxon>
        <taxon>Chordata</taxon>
        <taxon>Craniata</taxon>
        <taxon>Vertebrata</taxon>
        <taxon>Euteleostomi</taxon>
        <taxon>Actinopterygii</taxon>
        <taxon>Neopterygii</taxon>
        <taxon>Teleostei</taxon>
        <taxon>Protacanthopterygii</taxon>
        <taxon>Salmoniformes</taxon>
        <taxon>Salmonidae</taxon>
        <taxon>Salmoninae</taxon>
        <taxon>Oncorhynchus</taxon>
    </lineage>
</organism>
<keyword evidence="2" id="KW-0813">Transport</keyword>
<dbReference type="InterPro" id="IPR011992">
    <property type="entry name" value="EF-hand-dom_pair"/>
</dbReference>
<feature type="region of interest" description="Disordered" evidence="17">
    <location>
        <begin position="1724"/>
        <end position="1753"/>
    </location>
</feature>
<dbReference type="PROSITE" id="PS50222">
    <property type="entry name" value="EF_HAND_2"/>
    <property type="match status" value="1"/>
</dbReference>
<dbReference type="Pfam" id="PF06459">
    <property type="entry name" value="RR_TM4-6"/>
    <property type="match status" value="1"/>
</dbReference>
<feature type="compositionally biased region" description="Basic and acidic residues" evidence="17">
    <location>
        <begin position="4188"/>
        <end position="4208"/>
    </location>
</feature>
<sequence length="4699" mass="531190">KKNSLEGGEMTRKDLDDEVVLQSVATIQKENRKFCLSVEGLGNRLCFLEPTSEAKYVPPDLCICCFILEQSLSVRALQEMLAHTVPNNEGAAQGGGHRTLLYGHAILLRHSFSGMYLTCLKTSRSLTDKLSFDVGLQEDSIGEACWWTIHPASKQRSEGEKVRIGDDLILVSVSTERYLHLSISSGSFQVDASFMQTLWNVQPTCSGSNVAVGFLCGGHVMHLCHGHDESLTIPGSEASEMEQSWSGSHIRYGQAFRLRHLSTGHYLALTEEQGLVLQEREKSDIKSTSFCFRATKEKIESGTKNRDIEGMGVAEIKYGDSACFVMHVATGLWLSYQAPDAKASRIGPLKRRACLHAEGHMDDGLTLQRCQHEEARAVRIIRNTTVLFSHFINIGRDKNVEVSLPNFDEVLQTLDDLIEYFKQPDSELEHEEKQTLLRSLIKRQDLFKEEGMLALLVMCIDRLNLYNSAAHFGENAGEEAGAAWKSILNLLYQLLASLIKGNRNNCTQFSRNLDWLVSKLERLESSSGILEVLHCILIESPEALNIIQKGHIKSIISLLYKHGRNHKILDVLCSLCVCNGVAVRANQNLICDHLLPKRDLLLQTRLVNDVQSMRPNIFLGVAEGSAQYKKWYFELMIDQVDHYVTSEPSHLRVGWASTKGYAPYPGGGEGWGGNGVGDDLYSYSFDGLHLWSGRISRAVASINQHLLSSDDVVSCCLDLGAPSMSFRINGQPVQGMFEDFNTDGFFFPVVSFSAGVKVRFLLGGRHGDFKFLPPAGYSPCYEALLPKEKMRVEAVKEYKRDHGGVRDLLGTTQFLSQASFIPTPVDTSQIVQPPHLDNVRDRLAENIHELWGMNKIELGWSYGKVRDDNKRQHPCLVDFTKLPETERNYNLQMSSETLKTLLALGCHVTQTNVNAEDDLKKVKLPKDYVMSNGYKPTPLDLSEEKLTAGHEVLVDKLAENAHNVWAKDRIKQGWTYGIQQDVKSRRNPRLVPYALLDERTKKSNRDSLREAIRTLVGYGYNIDPPDQEPCHIVEKQSIETIRFFRVEQTYAVKTGKWYFEFEALTGGDMRVGWARPGCRSDFDLGMDDQAYIFDGYKGRRMHMGARFFGQSWNKGDVVGCMINMEDKSMVFTLNGELLITNKGSELCFVDFETDDGFIPVCCLAQSEIGRMNLGKDASSFKYYTTCGLQEGFEPFAVNMNREVTMWFSKRLPTFVNIPKDHNHIEVTRIDGTVDNPPCLKVTHKTFGTQQSNSDMLYCRLSMPVELHAPHINPDESQKLSQYNNILHTHLFITTYYHSVRVFAGQDPASVWVGWVTPDYHYHSKQFSLNKTRTVTVTLGDERGRVHESVRRSNCYMVCAGDVVGSSHSSSRSNIDLEIGCLVDLATGFLSFTANGKELATTYEVESNTKLFPAVFVRPTSTNLFQFEFVKIKDAMPLSSAIFKSEQRNPVPQCPPRLDVQTIVAVLWSRMPNTFLTVETARVSERHGWVVQCLEPLQMMAVHIPEENRWCLDILELSENEGLRKFHYHTLMLYCALCALGNTRVAHALCSHLDQSQLLYTIDNQYLSGMLREGFYNVLMSIHLETAKEARLMMNNEFIIPVTDETRSIKLFPDESKRHSLPGVGLSTSLKPRLNFSPLSFITTKKQHPQIPLGILKEKAISMLTEAVQGGGSHIRDPVGGSVEYQFVPILKLIGTLLIMGVLSSEEVRLILLLIDPNVFGEPEEEEVTASAGGGEKEEVSSNEEKAVEAGEEETKEVKPTVKGLLEKTLPESVKRQMCELLHYFCDCELKQRIEAIVSFSDSFVSKLQYNQKFRYNELMLALNMSAAITAKKTKEFRSPPQEQINILLNFAAGEDCPCPEEIQEDLYKFHDELRLHCGIPVEEEEEEEDTSIKGRLLAMLYKIKGPPKKLEEEPTEEEQAAPTNLKELISQTMASWAQECSIQDPELVRVMFSLLRRQYDGIGALLRAMKKSYTISAVSVQDCVNLLASLGQIRSLLSVRMGKEEEKLMIDGLGDIMNNKVFYQHPNLMRVLGMHETVMEVMVNVLGGDKSQIAFPKMVASCCRFLCYFCRISRQNQKAMFDHLSYLLENSSVGLASPAMRGSTPLDVAASSVMDNNSLALALEEPDLEKVVTYLAGCGLQSCVMLLAKGYPDIGWNPIEGERYLSFLRFAVFSNGESVEENSNTVVKLLIRRPECFGPALRGEGGNGLLAAMLEAIKISEDPALDLSMGIGEEVSGEDEEEEVAHTGNAIMSFYSALIDLLGRCAPEMHLINKGKGEALRIRAILRSLVPTTDLVGIISIPLKMPIVNKDGSVTEPDMSASFCPDHKAPMVLFLDRVYGVEDQSFLLHLLEVGFLPDLRASASLDTDVLSTTETALAMNRYIGSALLPLLTRCADQFSGTEHYAALIDSTLHTIYRLSKGRSLTKAQRDSIEECLLAICKHLRPSMMQQLLRRLVFDVPLLTEYCKMPLRLLTEHYEQSWKYYCLPSGLGSSGMASEEELLLTKKLFWGIFDSLSTKKFDSDLFKTAMACLSAISGALPPDYMDASPGVILEKQASVDTHGNFDPKPINTANISLPEKLDYIANKFAEHSHVKWSSEKVLQPQQLGSNAAFPERETYRWPVKESLRSMLALGWNMERTKEGEAMLIRKQSKISESTQDNDNEFIPEPPLDLNNSTLSRELQGMVEVVAENYHNIWAKKKKAELSSKGGGSHPLLVPYDTLTAKEKYRDREKVQDLFKFLQISGYTITRGLKDVEQDSSSMEKRFAYTFLKRLLKNVDSAQEFIAHLEAMATSGKTDKSPHDQEIKFFAKVLLPLIDMYFKNHSMYFLSSPSKNLSSSGYASNKEKEMITSLFCKMAALVRHRISLFGKDLGQCLHQTVMKSGSEMVKAGVRTLFENAAEDLEKTLEMLKLGKFSQSRSQMKGLSQNITYATTALLPILTALFEHVTMHNFGVCLLVDDVQLSCYRIVTCLYSLGTGKHIFMERHLPALGECLATLVGAMPVAFLEPDLNAHNPLSVFNTKTPRERAILSMPDSVEEMCSEVPRLDRLLKDINDISESGARYTEMPQVIEVILPMLCNYLSYWWERGTENSAPHIACCTTVCSNHLSIILGNILKILNNNLGIDDAPWMKRIAVYSQPIICKAAADLLKSHFLPTLEKLRKKTVKVVAEEELLKADIKGDTQEAELLILDEFAVLCRDLYAFYPMLIRYMDNNRSRWLKRPDAQSNELFTMVAEIFILWCKSHNFKREEQNFVVQNEINNLSFLTGERKTKMSKSGGDQDRKHKKRRGELYSVQTSLIVAALKKMLPIGLNMCTPGDQELISLAKIRYSLKDTDDEVKDHLRENLHLQDKSDDLAVQWQMNLYKDVVVVGSEERADPEQTVDRIQSISAAVFHLEQVEQPLRMKKCVFQKLLSKQRKRAVVACFRMKTPMKIVEEEEEEEVEIQPDPLHQLILHFSHNEKEMEKQKILYQQARLHARGAAEMVLQMISASKGRLGPMVTCTLKLGISILNGGNVLVQQKMLDYLKEKRDAGFFKSLSGLMQSCSVLDLNAFERQNKAEGLGMVTDEGSCSKVLTNDDFTKDLFRFLQLLCEGHNGDFQNFLRTQTGNTLTVNIIISTVDYLLRLQESISDFYWYYSGKDIIDEAGQVNFSKALAVAKQIFNSLTEYIQGPCIGNQQSLAHSRLWDAVVGFLHVFANMQMKLSQDSCQIELLKELMDLQQDMVVMMLSLLEGNVVNGTIGKQMVDTLVESSSNVEMILKFFDMFLKIKDLTTSDNFREYDPDNKGVISKKDFQKSMENQKQYTQSEIEFLLSCAEADENDMFNYEEFVERFHEPAKDIGFNIAVLLTNLSEHMPHDPRLATFLEPAESVLNYFEPYLGRIEIMGGGKRIERVYFEISESSRTQWEKPQVKESKRQFIFDVVNEGGESEKMEMFVNFCEDTIFEMQLASQISEPEVAERPEEEEEEVHNLLEELAEQEEERELEASSAFTMVCVAAKKKISNFRQMLTFKTLKKQYKKTKKLSMKEVIIGFFSFFWTLFAGFFMGIYSLIFGFFHLIWSSMFGGGLVEGAKNMKVTDILGNMPDPTQFGIHGDVLETEKVEVCDSVSGGTDQAIKPSDKAEQDILMEMINPTPKKGEGLKHVDPGLGDVSETPETTATVEKKVSVLAMCWCQIDNRSAVILCSHSTEKKEKEDKVKAEQPKEEVAQDKPVPKSRNSQSKEAPTSFFASFLAGLEVYQAKMLNTLARNFYNMRFLALFVAFAINFILLFYKVTAAEDDEDDSWTSSDDDEGGEEYFVLEESTGYMAPILCFLAVFHTALSILCLVGYYFLKVPLVVFKREKGIARLLEFEGLYITEQPADDDITGQWDRLVINTPSFPNNYWDKFIKRKVINKYGDLYGAERIAELLGLDKSALDFDPTQETVVEAASLVSWLSSIDTKYHIWKMGVVLTDNSFLYLIWYATMSILGHYNNFFFAAHLLDIAMGFKTLRTILSSVTHNGKQLVLTVGLLAVVVYLYTVVAFNFFRKFYNKSEDEDAPDMKCDDMMTCYLFHLYAGVRAGGGIGDELEDPAGDPYELWRILFDITFFFFVIVILLAIIQGLIIDAFGELRDQQEQVKEDMETKCFICGIGNDYFDTTPHGFETHTLQEHNLANYLFFLMYLINKDETEHTGQESYVWKMYQERCWDFFPAGDCFRKQYEDLLG</sequence>
<dbReference type="InterPro" id="IPR043136">
    <property type="entry name" value="B30.2/SPRY_sf"/>
</dbReference>
<dbReference type="GO" id="GO:0033017">
    <property type="term" value="C:sarcoplasmic reticulum membrane"/>
    <property type="evidence" value="ECO:0007669"/>
    <property type="project" value="UniProtKB-SubCell"/>
</dbReference>
<comment type="subcellular location">
    <subcellularLocation>
        <location evidence="1">Sarcoplasmic reticulum membrane</location>
        <topology evidence="1">Multi-pass membrane protein</topology>
    </subcellularLocation>
</comment>
<evidence type="ECO:0000256" key="4">
    <source>
        <dbReference type="ARBA" id="ARBA00022673"/>
    </source>
</evidence>